<evidence type="ECO:0000256" key="1">
    <source>
        <dbReference type="SAM" id="MobiDB-lite"/>
    </source>
</evidence>
<evidence type="ECO:0000313" key="3">
    <source>
        <dbReference type="Proteomes" id="UP000007077"/>
    </source>
</evidence>
<dbReference type="HOGENOM" id="CLU_2650179_0_0_6"/>
<dbReference type="Proteomes" id="UP000007077">
    <property type="component" value="Chromosome"/>
</dbReference>
<dbReference type="PATRIC" id="fig|225937.3.peg.3135"/>
<reference evidence="2 3" key="1">
    <citation type="journal article" date="2010" name="Stand. Genomic Sci.">
        <title>Complete genome sequence of Marinobacter adhaerens type strain (HP15), a diatom-interacting marine microorganism.</title>
        <authorList>
            <person name="Gardes A."/>
            <person name="Kaeppel E."/>
            <person name="Shehzad A."/>
            <person name="Seebah S."/>
            <person name="Teeling H."/>
            <person name="Yarza P."/>
            <person name="Glockner F.O."/>
            <person name="Grossart H.P."/>
            <person name="Ullrich M.S."/>
        </authorList>
    </citation>
    <scope>NUCLEOTIDE SEQUENCE [LARGE SCALE GENOMIC DNA]</scope>
    <source>
        <strain evidence="3">DSM 23420 / HP15</strain>
    </source>
</reference>
<dbReference type="KEGG" id="mad:HP15_3108"/>
<dbReference type="InterPro" id="IPR031832">
    <property type="entry name" value="DUF4747"/>
</dbReference>
<protein>
    <submittedName>
        <fullName evidence="2">Uncharacterized protein</fullName>
    </submittedName>
</protein>
<proteinExistence type="predicted"/>
<dbReference type="Pfam" id="PF15931">
    <property type="entry name" value="DUF4747"/>
    <property type="match status" value="1"/>
</dbReference>
<sequence>MTPDDELRSEADVAARNGRVYIKGKDEEGHKQEYKTDDHPLNDSVFYDEEVELETQAFSNFAKKIKDKFAEWVSNA</sequence>
<gene>
    <name evidence="2" type="ordered locus">HP15_3108</name>
</gene>
<evidence type="ECO:0000313" key="2">
    <source>
        <dbReference type="EMBL" id="ADP98872.1"/>
    </source>
</evidence>
<dbReference type="EMBL" id="CP001978">
    <property type="protein sequence ID" value="ADP98872.1"/>
    <property type="molecule type" value="Genomic_DNA"/>
</dbReference>
<feature type="compositionally biased region" description="Basic and acidic residues" evidence="1">
    <location>
        <begin position="23"/>
        <end position="41"/>
    </location>
</feature>
<feature type="region of interest" description="Disordered" evidence="1">
    <location>
        <begin position="21"/>
        <end position="41"/>
    </location>
</feature>
<reference evidence="3" key="2">
    <citation type="submission" date="2010-02" db="EMBL/GenBank/DDBJ databases">
        <title>Complete genome sequence of Marinobacter adhaerens type strain (HP15).</title>
        <authorList>
            <person name="Gaerdes A.A.M."/>
            <person name="Kaeppel E."/>
            <person name="Shezad A."/>
            <person name="Seebah S."/>
            <person name="Teeling H."/>
            <person name="Yarza P."/>
            <person name="Gloeckner F.O."/>
            <person name="Ullrich M.S."/>
        </authorList>
    </citation>
    <scope>NUCLEOTIDE SEQUENCE [LARGE SCALE GENOMIC DNA]</scope>
    <source>
        <strain evidence="3">DSM 23420 / HP15</strain>
    </source>
</reference>
<name>E4PPK1_MARAH</name>
<organism evidence="2 3">
    <name type="scientific">Marinobacter adhaerens (strain DSM 23420 / HP15)</name>
    <dbReference type="NCBI Taxonomy" id="225937"/>
    <lineage>
        <taxon>Bacteria</taxon>
        <taxon>Pseudomonadati</taxon>
        <taxon>Pseudomonadota</taxon>
        <taxon>Gammaproteobacteria</taxon>
        <taxon>Pseudomonadales</taxon>
        <taxon>Marinobacteraceae</taxon>
        <taxon>Marinobacter</taxon>
    </lineage>
</organism>
<accession>E4PPK1</accession>
<dbReference type="AlphaFoldDB" id="E4PPK1"/>